<dbReference type="EMBL" id="FUYE01000006">
    <property type="protein sequence ID" value="SKA94855.1"/>
    <property type="molecule type" value="Genomic_DNA"/>
</dbReference>
<dbReference type="Gene3D" id="1.10.530.10">
    <property type="match status" value="1"/>
</dbReference>
<dbReference type="RefSeq" id="WP_078813427.1">
    <property type="nucleotide sequence ID" value="NZ_FUYE01000006.1"/>
</dbReference>
<dbReference type="Pfam" id="PF10030">
    <property type="entry name" value="DUF2272"/>
    <property type="match status" value="1"/>
</dbReference>
<dbReference type="InterPro" id="IPR019262">
    <property type="entry name" value="DUF2272"/>
</dbReference>
<dbReference type="PANTHER" id="PTHR34408">
    <property type="entry name" value="FAMILY PROTEIN, PUTATIVE-RELATED"/>
    <property type="match status" value="1"/>
</dbReference>
<organism evidence="2 3">
    <name type="scientific">Prosthecobacter debontii</name>
    <dbReference type="NCBI Taxonomy" id="48467"/>
    <lineage>
        <taxon>Bacteria</taxon>
        <taxon>Pseudomonadati</taxon>
        <taxon>Verrucomicrobiota</taxon>
        <taxon>Verrucomicrobiia</taxon>
        <taxon>Verrucomicrobiales</taxon>
        <taxon>Verrucomicrobiaceae</taxon>
        <taxon>Prosthecobacter</taxon>
    </lineage>
</organism>
<dbReference type="Proteomes" id="UP000190774">
    <property type="component" value="Unassembled WGS sequence"/>
</dbReference>
<dbReference type="InterPro" id="IPR023346">
    <property type="entry name" value="Lysozyme-like_dom_sf"/>
</dbReference>
<feature type="domain" description="DUF2272" evidence="1">
    <location>
        <begin position="144"/>
        <end position="283"/>
    </location>
</feature>
<protein>
    <submittedName>
        <fullName evidence="2">Predicted chitinase</fullName>
    </submittedName>
</protein>
<sequence>MTLTQDPPESIEQLAAFVNSKESPTQELVDMGFENGKNTFLFSVTTDSKLRGAVEAQQVATFEEASALPGVFCFQKILLKSGEVPVAMLRKAYVPTSDTSVSDLMVKQAIVEAEWFRGKKETDNDASERVRTYWVEGTETQGISGKNTKQPWSAAFISYLVIKSGGGNRFKGSTAHWKYINRAVKAKLKPQDDPDYGFWGHAVNAYKPQVGDLIAAWRDDPDTTAVEKTTFEEVVAGKDGYPSHCDIVVAHNGSTIKTIGGNVNNDVSEKTFKLTPQGYVDITDPKQVQVIAILENRMDAPLAPALAGGAAPAPAAAPLNVVRITMDQIRTLAPNAKAEYLQAFVNADAVLAPYQINASKLRLRHFMAQVLHESGGLRVQEEDMGYSVQGMMKTWKDRFPTEASAKPYEYKPEKLANHVYSNRMGNGDEASGDGWRYRGRGLMQVTGREDYRKYGALVGANLEADPDLAFAAAYTLKIAAEEWKSKGCNALADADNITGITQKINGGQTGIAKRKAWYEKTLTVWA</sequence>
<evidence type="ECO:0000259" key="1">
    <source>
        <dbReference type="Pfam" id="PF10030"/>
    </source>
</evidence>
<dbReference type="SUPFAM" id="SSF53955">
    <property type="entry name" value="Lysozyme-like"/>
    <property type="match status" value="1"/>
</dbReference>
<proteinExistence type="predicted"/>
<dbReference type="PANTHER" id="PTHR34408:SF1">
    <property type="entry name" value="GLYCOSYL HYDROLASE FAMILY 19 DOMAIN-CONTAINING PROTEIN HI_1415"/>
    <property type="match status" value="1"/>
</dbReference>
<reference evidence="3" key="1">
    <citation type="submission" date="2017-02" db="EMBL/GenBank/DDBJ databases">
        <authorList>
            <person name="Varghese N."/>
            <person name="Submissions S."/>
        </authorList>
    </citation>
    <scope>NUCLEOTIDE SEQUENCE [LARGE SCALE GENOMIC DNA]</scope>
    <source>
        <strain evidence="3">ATCC 700200</strain>
    </source>
</reference>
<dbReference type="InterPro" id="IPR052354">
    <property type="entry name" value="Cell_Wall_Dynamics_Protein"/>
</dbReference>
<dbReference type="AlphaFoldDB" id="A0A1T4Y0S9"/>
<accession>A0A1T4Y0S9</accession>
<dbReference type="OrthoDB" id="961266at2"/>
<evidence type="ECO:0000313" key="3">
    <source>
        <dbReference type="Proteomes" id="UP000190774"/>
    </source>
</evidence>
<name>A0A1T4Y0S9_9BACT</name>
<gene>
    <name evidence="2" type="ORF">SAMN02745166_02221</name>
</gene>
<keyword evidence="3" id="KW-1185">Reference proteome</keyword>
<evidence type="ECO:0000313" key="2">
    <source>
        <dbReference type="EMBL" id="SKA94855.1"/>
    </source>
</evidence>
<dbReference type="STRING" id="48467.SAMN02745166_02221"/>